<protein>
    <recommendedName>
        <fullName evidence="4">DUF4145 domain-containing protein</fullName>
    </recommendedName>
</protein>
<dbReference type="Proteomes" id="UP001204851">
    <property type="component" value="Unassembled WGS sequence"/>
</dbReference>
<dbReference type="RefSeq" id="WP_252770860.1">
    <property type="nucleotide sequence ID" value="NZ_JAMXMC010000009.1"/>
</dbReference>
<sequence length="240" mass="26627">MNNDYIFWTFSAAAQSVSAFVALLLTGYALVLSLMDAVREKDDSLEDIHASLRSHYHRRLTWLAWLTGVAIVLSLVIVYLNRSEHAVSGWLQSVGAGVDLAAVGSGLAFVVTIIDPKKYQKAAAEVLDQEDAGGTGGTDLTRPAGEFLDAFLHLERLIRDFLKTHDLYVPQRANSTRVSYSYRQMIDALLQNEKVERPLFNELLEIGKYRNLVFHGHVAQVRAGMLKRVRAAAGRIEALG</sequence>
<proteinExistence type="predicted"/>
<keyword evidence="3" id="KW-1185">Reference proteome</keyword>
<dbReference type="EMBL" id="JAMXMC010000009">
    <property type="protein sequence ID" value="MCO5978254.1"/>
    <property type="molecule type" value="Genomic_DNA"/>
</dbReference>
<evidence type="ECO:0000313" key="3">
    <source>
        <dbReference type="Proteomes" id="UP001204851"/>
    </source>
</evidence>
<keyword evidence="1" id="KW-1133">Transmembrane helix</keyword>
<feature type="transmembrane region" description="Helical" evidence="1">
    <location>
        <begin position="62"/>
        <end position="81"/>
    </location>
</feature>
<keyword evidence="1" id="KW-0472">Membrane</keyword>
<accession>A0ABT1BR07</accession>
<comment type="caution">
    <text evidence="2">The sequence shown here is derived from an EMBL/GenBank/DDBJ whole genome shotgun (WGS) entry which is preliminary data.</text>
</comment>
<evidence type="ECO:0000256" key="1">
    <source>
        <dbReference type="SAM" id="Phobius"/>
    </source>
</evidence>
<evidence type="ECO:0008006" key="4">
    <source>
        <dbReference type="Google" id="ProtNLM"/>
    </source>
</evidence>
<gene>
    <name evidence="2" type="ORF">M0L44_16265</name>
</gene>
<name>A0ABT1BR07_9BURK</name>
<evidence type="ECO:0000313" key="2">
    <source>
        <dbReference type="EMBL" id="MCO5978254.1"/>
    </source>
</evidence>
<organism evidence="2 3">
    <name type="scientific">Ideonella oryzae</name>
    <dbReference type="NCBI Taxonomy" id="2937441"/>
    <lineage>
        <taxon>Bacteria</taxon>
        <taxon>Pseudomonadati</taxon>
        <taxon>Pseudomonadota</taxon>
        <taxon>Betaproteobacteria</taxon>
        <taxon>Burkholderiales</taxon>
        <taxon>Sphaerotilaceae</taxon>
        <taxon>Ideonella</taxon>
    </lineage>
</organism>
<keyword evidence="1" id="KW-0812">Transmembrane</keyword>
<feature type="transmembrane region" description="Helical" evidence="1">
    <location>
        <begin position="93"/>
        <end position="114"/>
    </location>
</feature>
<feature type="transmembrane region" description="Helical" evidence="1">
    <location>
        <begin position="6"/>
        <end position="31"/>
    </location>
</feature>
<reference evidence="2 3" key="1">
    <citation type="submission" date="2022-06" db="EMBL/GenBank/DDBJ databases">
        <title>Ideonella sp. NS12-5 Genome sequencing and assembly.</title>
        <authorList>
            <person name="Jung Y."/>
        </authorList>
    </citation>
    <scope>NUCLEOTIDE SEQUENCE [LARGE SCALE GENOMIC DNA]</scope>
    <source>
        <strain evidence="2 3">NS12-5</strain>
    </source>
</reference>